<dbReference type="Gene3D" id="2.60.40.1120">
    <property type="entry name" value="Carboxypeptidase-like, regulatory domain"/>
    <property type="match status" value="1"/>
</dbReference>
<evidence type="ECO:0008006" key="4">
    <source>
        <dbReference type="Google" id="ProtNLM"/>
    </source>
</evidence>
<evidence type="ECO:0000256" key="1">
    <source>
        <dbReference type="SAM" id="SignalP"/>
    </source>
</evidence>
<dbReference type="PROSITE" id="PS51257">
    <property type="entry name" value="PROKAR_LIPOPROTEIN"/>
    <property type="match status" value="1"/>
</dbReference>
<protein>
    <recommendedName>
        <fullName evidence="4">Carboxypeptidase regulatory-like domain-containing protein</fullName>
    </recommendedName>
</protein>
<dbReference type="Proteomes" id="UP000054172">
    <property type="component" value="Unassembled WGS sequence"/>
</dbReference>
<keyword evidence="3" id="KW-1185">Reference proteome</keyword>
<accession>A0A0Q4B653</accession>
<proteinExistence type="predicted"/>
<dbReference type="Pfam" id="PF13620">
    <property type="entry name" value="CarboxypepD_reg"/>
    <property type="match status" value="1"/>
</dbReference>
<evidence type="ECO:0000313" key="3">
    <source>
        <dbReference type="Proteomes" id="UP000054172"/>
    </source>
</evidence>
<sequence>MKFPFLSHRRILRCIFATLSGSAVAFIFQACYGTPRDLVRDLQITGTVLSASTGQPLGGITVEAKGISSATTTEADGSYTLYVPLMDEYRMDFHESTSGENMRFKELDTTITRTDNRSMVLNIKLHPAE</sequence>
<dbReference type="EMBL" id="LIIK01000006">
    <property type="protein sequence ID" value="KQM09397.1"/>
    <property type="molecule type" value="Genomic_DNA"/>
</dbReference>
<organism evidence="2 3">
    <name type="scientific">Candidatus [Bacteroides] periocalifornicus</name>
    <dbReference type="NCBI Taxonomy" id="1702214"/>
    <lineage>
        <taxon>Bacteria</taxon>
        <taxon>Pseudomonadati</taxon>
        <taxon>Bacteroidota</taxon>
    </lineage>
</organism>
<dbReference type="STRING" id="1702214.AL399_02140"/>
<comment type="caution">
    <text evidence="2">The sequence shown here is derived from an EMBL/GenBank/DDBJ whole genome shotgun (WGS) entry which is preliminary data.</text>
</comment>
<reference evidence="2" key="1">
    <citation type="submission" date="2015-08" db="EMBL/GenBank/DDBJ databases">
        <title>Candidatus Bacteriodes Periocalifornicus.</title>
        <authorList>
            <person name="McLean J.S."/>
            <person name="Kelley S."/>
        </authorList>
    </citation>
    <scope>NUCLEOTIDE SEQUENCE [LARGE SCALE GENOMIC DNA]</scope>
    <source>
        <strain evidence="2">12B</strain>
    </source>
</reference>
<dbReference type="SUPFAM" id="SSF49464">
    <property type="entry name" value="Carboxypeptidase regulatory domain-like"/>
    <property type="match status" value="1"/>
</dbReference>
<gene>
    <name evidence="2" type="ORF">AL399_02140</name>
</gene>
<name>A0A0Q4B653_9BACT</name>
<dbReference type="InterPro" id="IPR008969">
    <property type="entry name" value="CarboxyPept-like_regulatory"/>
</dbReference>
<dbReference type="PATRIC" id="fig|1702214.3.peg.115"/>
<keyword evidence="1" id="KW-0732">Signal</keyword>
<feature type="signal peptide" evidence="1">
    <location>
        <begin position="1"/>
        <end position="25"/>
    </location>
</feature>
<feature type="chain" id="PRO_5006212501" description="Carboxypeptidase regulatory-like domain-containing protein" evidence="1">
    <location>
        <begin position="26"/>
        <end position="129"/>
    </location>
</feature>
<evidence type="ECO:0000313" key="2">
    <source>
        <dbReference type="EMBL" id="KQM09397.1"/>
    </source>
</evidence>
<dbReference type="AlphaFoldDB" id="A0A0Q4B653"/>